<keyword evidence="6" id="KW-1133">Transmembrane helix</keyword>
<dbReference type="EMBL" id="JAGTXO010000035">
    <property type="protein sequence ID" value="KAG8460072.1"/>
    <property type="molecule type" value="Genomic_DNA"/>
</dbReference>
<dbReference type="OrthoDB" id="415315at2759"/>
<feature type="repeat" description="Solcar" evidence="8">
    <location>
        <begin position="226"/>
        <end position="330"/>
    </location>
</feature>
<evidence type="ECO:0000256" key="1">
    <source>
        <dbReference type="ARBA" id="ARBA00004141"/>
    </source>
</evidence>
<feature type="signal peptide" evidence="11">
    <location>
        <begin position="1"/>
        <end position="21"/>
    </location>
</feature>
<evidence type="ECO:0000256" key="6">
    <source>
        <dbReference type="ARBA" id="ARBA00022989"/>
    </source>
</evidence>
<keyword evidence="11" id="KW-0732">Signal</keyword>
<evidence type="ECO:0000313" key="13">
    <source>
        <dbReference type="Proteomes" id="UP000751190"/>
    </source>
</evidence>
<dbReference type="Pfam" id="PF00153">
    <property type="entry name" value="Mito_carr"/>
    <property type="match status" value="3"/>
</dbReference>
<reference evidence="12" key="1">
    <citation type="submission" date="2021-05" db="EMBL/GenBank/DDBJ databases">
        <title>The genome of the haptophyte Pavlova lutheri (Diacronema luteri, Pavlovales) - a model for lipid biosynthesis in eukaryotic algae.</title>
        <authorList>
            <person name="Hulatt C.J."/>
            <person name="Posewitz M.C."/>
        </authorList>
    </citation>
    <scope>NUCLEOTIDE SEQUENCE</scope>
    <source>
        <strain evidence="12">NIVA-4/92</strain>
    </source>
</reference>
<comment type="subcellular location">
    <subcellularLocation>
        <location evidence="1">Membrane</location>
        <topology evidence="1">Multi-pass membrane protein</topology>
    </subcellularLocation>
</comment>
<organism evidence="12 13">
    <name type="scientific">Diacronema lutheri</name>
    <name type="common">Unicellular marine alga</name>
    <name type="synonym">Monochrysis lutheri</name>
    <dbReference type="NCBI Taxonomy" id="2081491"/>
    <lineage>
        <taxon>Eukaryota</taxon>
        <taxon>Haptista</taxon>
        <taxon>Haptophyta</taxon>
        <taxon>Pavlovophyceae</taxon>
        <taxon>Pavlovales</taxon>
        <taxon>Pavlovaceae</taxon>
        <taxon>Diacronema</taxon>
    </lineage>
</organism>
<feature type="chain" id="PRO_5035264569" evidence="11">
    <location>
        <begin position="22"/>
        <end position="339"/>
    </location>
</feature>
<evidence type="ECO:0000256" key="2">
    <source>
        <dbReference type="ARBA" id="ARBA00006375"/>
    </source>
</evidence>
<protein>
    <submittedName>
        <fullName evidence="12">Uncharacterized protein</fullName>
    </submittedName>
</protein>
<dbReference type="Gene3D" id="1.50.40.10">
    <property type="entry name" value="Mitochondrial carrier domain"/>
    <property type="match status" value="2"/>
</dbReference>
<evidence type="ECO:0000256" key="3">
    <source>
        <dbReference type="ARBA" id="ARBA00022448"/>
    </source>
</evidence>
<evidence type="ECO:0000256" key="9">
    <source>
        <dbReference type="RuleBase" id="RU000488"/>
    </source>
</evidence>
<dbReference type="PROSITE" id="PS50920">
    <property type="entry name" value="SOLCAR"/>
    <property type="match status" value="3"/>
</dbReference>
<keyword evidence="7 8" id="KW-0472">Membrane</keyword>
<dbReference type="GO" id="GO:0016020">
    <property type="term" value="C:membrane"/>
    <property type="evidence" value="ECO:0007669"/>
    <property type="project" value="UniProtKB-SubCell"/>
</dbReference>
<dbReference type="AlphaFoldDB" id="A0A8J6C2R5"/>
<dbReference type="OMA" id="SYEWARA"/>
<dbReference type="PANTHER" id="PTHR45667">
    <property type="entry name" value="S-ADENOSYLMETHIONINE MITOCHONDRIAL CARRIER PROTEIN"/>
    <property type="match status" value="1"/>
</dbReference>
<feature type="region of interest" description="Disordered" evidence="10">
    <location>
        <begin position="56"/>
        <end position="86"/>
    </location>
</feature>
<evidence type="ECO:0000256" key="7">
    <source>
        <dbReference type="ARBA" id="ARBA00023136"/>
    </source>
</evidence>
<dbReference type="InterPro" id="IPR023395">
    <property type="entry name" value="MCP_dom_sf"/>
</dbReference>
<feature type="repeat" description="Solcar" evidence="8">
    <location>
        <begin position="25"/>
        <end position="124"/>
    </location>
</feature>
<dbReference type="SUPFAM" id="SSF103506">
    <property type="entry name" value="Mitochondrial carrier"/>
    <property type="match status" value="1"/>
</dbReference>
<comment type="similarity">
    <text evidence="2 9">Belongs to the mitochondrial carrier (TC 2.A.29) family.</text>
</comment>
<accession>A0A8J6C2R5</accession>
<evidence type="ECO:0000256" key="5">
    <source>
        <dbReference type="ARBA" id="ARBA00022737"/>
    </source>
</evidence>
<evidence type="ECO:0000256" key="8">
    <source>
        <dbReference type="PROSITE-ProRule" id="PRU00282"/>
    </source>
</evidence>
<evidence type="ECO:0000256" key="11">
    <source>
        <dbReference type="SAM" id="SignalP"/>
    </source>
</evidence>
<evidence type="ECO:0000313" key="12">
    <source>
        <dbReference type="EMBL" id="KAG8460072.1"/>
    </source>
</evidence>
<keyword evidence="13" id="KW-1185">Reference proteome</keyword>
<dbReference type="Proteomes" id="UP000751190">
    <property type="component" value="Unassembled WGS sequence"/>
</dbReference>
<gene>
    <name evidence="12" type="ORF">KFE25_014217</name>
</gene>
<keyword evidence="4 8" id="KW-0812">Transmembrane</keyword>
<keyword evidence="3 9" id="KW-0813">Transport</keyword>
<evidence type="ECO:0000256" key="4">
    <source>
        <dbReference type="ARBA" id="ARBA00022692"/>
    </source>
</evidence>
<keyword evidence="5" id="KW-0677">Repeat</keyword>
<evidence type="ECO:0000256" key="10">
    <source>
        <dbReference type="SAM" id="MobiDB-lite"/>
    </source>
</evidence>
<feature type="repeat" description="Solcar" evidence="8">
    <location>
        <begin position="133"/>
        <end position="215"/>
    </location>
</feature>
<sequence length="339" mass="35378">MATVAILTFSAIALAASSASAHGAAEVGSIFVASCVGSVVQKLALFPIDTLKTRAQHDRSAHRSRLTSARPPRRSDDGSAKGGAARAPALERVTDLYRGLTPALLGVVPVSLVYMPVYELASAAATAFLPAAYQPIGRVLAGSLAGLACSVVHTPITNLKNRLQLAQYADVRAAARAIASAEGLAGFYRGWTSEATLEILSATIQFCALDRLRSVARALSPAGEALPPWRNSLVGCAAGAITALCTEPFDVVKTRLTTQPLHRAQATRAAPGAAGARAPADEYRGVRGTLRQIARAEGAPALWRGLVPRVAYTGLKGAVWYSSYEWARAALRGAAAARR</sequence>
<name>A0A8J6C2R5_DIALT</name>
<dbReference type="InterPro" id="IPR018108">
    <property type="entry name" value="MCP_transmembrane"/>
</dbReference>
<comment type="caution">
    <text evidence="12">The sequence shown here is derived from an EMBL/GenBank/DDBJ whole genome shotgun (WGS) entry which is preliminary data.</text>
</comment>
<proteinExistence type="inferred from homology"/>